<keyword evidence="4 5" id="KW-0131">Cell cycle</keyword>
<dbReference type="PIRSF" id="PIRSF010252">
    <property type="entry name" value="ZapC"/>
    <property type="match status" value="1"/>
</dbReference>
<keyword evidence="3 5" id="KW-0717">Septation</keyword>
<name>A0AB94IDW7_9GAMM</name>
<keyword evidence="1 5" id="KW-0963">Cytoplasm</keyword>
<dbReference type="Pfam" id="PF21083">
    <property type="entry name" value="ZapC_N"/>
    <property type="match status" value="1"/>
</dbReference>
<reference evidence="8 9" key="1">
    <citation type="journal article" date="2014" name="Appl. Environ. Microbiol.">
        <title>Genomic features of a bumble bee symbiont reflect its host environment.</title>
        <authorList>
            <person name="Martinson V.G."/>
            <person name="Magoc T."/>
            <person name="Koch H."/>
            <person name="Salzberg S.L."/>
            <person name="Moran N.A."/>
        </authorList>
    </citation>
    <scope>NUCLEOTIDE SEQUENCE [LARGE SCALE GENOMIC DNA]</scope>
    <source>
        <strain evidence="8 9">Bimp</strain>
    </source>
</reference>
<evidence type="ECO:0000256" key="3">
    <source>
        <dbReference type="ARBA" id="ARBA00023210"/>
    </source>
</evidence>
<proteinExistence type="inferred from homology"/>
<evidence type="ECO:0000259" key="7">
    <source>
        <dbReference type="Pfam" id="PF21083"/>
    </source>
</evidence>
<evidence type="ECO:0000259" key="6">
    <source>
        <dbReference type="Pfam" id="PF07126"/>
    </source>
</evidence>
<feature type="domain" description="Cell-division protein ZapC N-terminal" evidence="7">
    <location>
        <begin position="3"/>
        <end position="89"/>
    </location>
</feature>
<comment type="subcellular location">
    <subcellularLocation>
        <location evidence="5">Cytoplasm</location>
    </subcellularLocation>
</comment>
<dbReference type="RefSeq" id="WP_024495630.1">
    <property type="nucleotide sequence ID" value="NZ_AWGA01000024.1"/>
</dbReference>
<protein>
    <recommendedName>
        <fullName evidence="5">Cell division protein ZapC</fullName>
    </recommendedName>
</protein>
<accession>A0AB94IDW7</accession>
<dbReference type="InterPro" id="IPR048372">
    <property type="entry name" value="ZapC_C"/>
</dbReference>
<comment type="similarity">
    <text evidence="5">Belongs to the ZapC family.</text>
</comment>
<evidence type="ECO:0000256" key="5">
    <source>
        <dbReference type="PIRNR" id="PIRNR010252"/>
    </source>
</evidence>
<feature type="domain" description="Cell-division protein ZapC C-terminal" evidence="6">
    <location>
        <begin position="90"/>
        <end position="167"/>
    </location>
</feature>
<sequence length="195" mass="22720">MNVRPTENWYWYFDHNLDSLMLNLSQDMVFRSRFTKKMLVDDGFIETRFSIADAATYYQFYENCDSFLLPEPYKVQLVLNAIAARNYLKPQMPKSWYFLPQATPYMPDIGEAVCVQLCENHQFIDLLTIDISDNATLCVIAQKSAPLAGKTVILGDVIKIMHDRLIPKRYVSDIFNRQAKEEDNWIVNDSVSHVF</sequence>
<dbReference type="Pfam" id="PF07126">
    <property type="entry name" value="ZapC_C"/>
    <property type="match status" value="1"/>
</dbReference>
<evidence type="ECO:0000256" key="2">
    <source>
        <dbReference type="ARBA" id="ARBA00022618"/>
    </source>
</evidence>
<comment type="caution">
    <text evidence="8">The sequence shown here is derived from an EMBL/GenBank/DDBJ whole genome shotgun (WGS) entry which is preliminary data.</text>
</comment>
<keyword evidence="2 5" id="KW-0132">Cell division</keyword>
<dbReference type="GO" id="GO:0005737">
    <property type="term" value="C:cytoplasm"/>
    <property type="evidence" value="ECO:0007669"/>
    <property type="project" value="UniProtKB-SubCell"/>
</dbReference>
<evidence type="ECO:0000313" key="9">
    <source>
        <dbReference type="Proteomes" id="UP000506160"/>
    </source>
</evidence>
<dbReference type="InterPro" id="IPR048373">
    <property type="entry name" value="ZapC_N"/>
</dbReference>
<evidence type="ECO:0000256" key="1">
    <source>
        <dbReference type="ARBA" id="ARBA00022490"/>
    </source>
</evidence>
<evidence type="ECO:0000313" key="8">
    <source>
        <dbReference type="EMBL" id="TEA27659.1"/>
    </source>
</evidence>
<dbReference type="EMBL" id="AWGA01000024">
    <property type="protein sequence ID" value="TEA27659.1"/>
    <property type="molecule type" value="Genomic_DNA"/>
</dbReference>
<keyword evidence="9" id="KW-1185">Reference proteome</keyword>
<gene>
    <name evidence="8" type="ORF">O970_02620</name>
</gene>
<organism evidence="8 9">
    <name type="scientific">Candidatus Schmidhempelia bombi str. Bimp</name>
    <dbReference type="NCBI Taxonomy" id="1387197"/>
    <lineage>
        <taxon>Bacteria</taxon>
        <taxon>Pseudomonadati</taxon>
        <taxon>Pseudomonadota</taxon>
        <taxon>Gammaproteobacteria</taxon>
        <taxon>Orbales</taxon>
        <taxon>Orbaceae</taxon>
        <taxon>Candidatus Schmidhempelia</taxon>
    </lineage>
</organism>
<evidence type="ECO:0000256" key="4">
    <source>
        <dbReference type="ARBA" id="ARBA00023306"/>
    </source>
</evidence>
<dbReference type="InterPro" id="IPR009809">
    <property type="entry name" value="ZapC"/>
</dbReference>
<dbReference type="Proteomes" id="UP000506160">
    <property type="component" value="Unassembled WGS sequence"/>
</dbReference>
<dbReference type="AlphaFoldDB" id="A0AB94IDW7"/>
<comment type="function">
    <text evidence="5">Contributes to the efficiency of the cell division process by stabilizing the polymeric form of the cell division protein FtsZ. Acts by promoting interactions between FtsZ protofilaments and suppressing the GTPase activity of FtsZ.</text>
</comment>
<dbReference type="GO" id="GO:0000917">
    <property type="term" value="P:division septum assembly"/>
    <property type="evidence" value="ECO:0007669"/>
    <property type="project" value="UniProtKB-KW"/>
</dbReference>